<comment type="caution">
    <text evidence="2">The sequence shown here is derived from an EMBL/GenBank/DDBJ whole genome shotgun (WGS) entry which is preliminary data.</text>
</comment>
<proteinExistence type="predicted"/>
<name>A0A9P4M4K5_9PEZI</name>
<sequence length="246" mass="27366">MPTRSRGTRAAEHAEKTMNRSRSDSDGGLPYWRLLGVDALKRRSGDLTGGCWLSPPPPVKVLRHQWNPVQDQPLGTLLEDRVWRVPTSKPPMYSPRQLIISAESLGLVHSSPDETMLSPKAPLQLRHEGTREAWNEERLKRHGTGCSSSPQVPRERKTTAPGASTRSSRDVSAERHRCEQFTLLSLLQQVAVDRRGALPEFLASSLLQQFAGTNLSDDEAVAGPRQRPNPKSFLTSAPRLAMRSRV</sequence>
<feature type="compositionally biased region" description="Basic and acidic residues" evidence="1">
    <location>
        <begin position="9"/>
        <end position="25"/>
    </location>
</feature>
<organism evidence="2 3">
    <name type="scientific">Rhizodiscina lignyota</name>
    <dbReference type="NCBI Taxonomy" id="1504668"/>
    <lineage>
        <taxon>Eukaryota</taxon>
        <taxon>Fungi</taxon>
        <taxon>Dikarya</taxon>
        <taxon>Ascomycota</taxon>
        <taxon>Pezizomycotina</taxon>
        <taxon>Dothideomycetes</taxon>
        <taxon>Pleosporomycetidae</taxon>
        <taxon>Aulographales</taxon>
        <taxon>Rhizodiscinaceae</taxon>
        <taxon>Rhizodiscina</taxon>
    </lineage>
</organism>
<evidence type="ECO:0000313" key="2">
    <source>
        <dbReference type="EMBL" id="KAF2094377.1"/>
    </source>
</evidence>
<dbReference type="EMBL" id="ML978134">
    <property type="protein sequence ID" value="KAF2094377.1"/>
    <property type="molecule type" value="Genomic_DNA"/>
</dbReference>
<keyword evidence="3" id="KW-1185">Reference proteome</keyword>
<dbReference type="AlphaFoldDB" id="A0A9P4M4K5"/>
<feature type="region of interest" description="Disordered" evidence="1">
    <location>
        <begin position="135"/>
        <end position="173"/>
    </location>
</feature>
<accession>A0A9P4M4K5</accession>
<feature type="region of interest" description="Disordered" evidence="1">
    <location>
        <begin position="1"/>
        <end position="27"/>
    </location>
</feature>
<protein>
    <submittedName>
        <fullName evidence="2">Uncharacterized protein</fullName>
    </submittedName>
</protein>
<evidence type="ECO:0000313" key="3">
    <source>
        <dbReference type="Proteomes" id="UP000799772"/>
    </source>
</evidence>
<dbReference type="Proteomes" id="UP000799772">
    <property type="component" value="Unassembled WGS sequence"/>
</dbReference>
<reference evidence="2" key="1">
    <citation type="journal article" date="2020" name="Stud. Mycol.">
        <title>101 Dothideomycetes genomes: a test case for predicting lifestyles and emergence of pathogens.</title>
        <authorList>
            <person name="Haridas S."/>
            <person name="Albert R."/>
            <person name="Binder M."/>
            <person name="Bloem J."/>
            <person name="Labutti K."/>
            <person name="Salamov A."/>
            <person name="Andreopoulos B."/>
            <person name="Baker S."/>
            <person name="Barry K."/>
            <person name="Bills G."/>
            <person name="Bluhm B."/>
            <person name="Cannon C."/>
            <person name="Castanera R."/>
            <person name="Culley D."/>
            <person name="Daum C."/>
            <person name="Ezra D."/>
            <person name="Gonzalez J."/>
            <person name="Henrissat B."/>
            <person name="Kuo A."/>
            <person name="Liang C."/>
            <person name="Lipzen A."/>
            <person name="Lutzoni F."/>
            <person name="Magnuson J."/>
            <person name="Mondo S."/>
            <person name="Nolan M."/>
            <person name="Ohm R."/>
            <person name="Pangilinan J."/>
            <person name="Park H.-J."/>
            <person name="Ramirez L."/>
            <person name="Alfaro M."/>
            <person name="Sun H."/>
            <person name="Tritt A."/>
            <person name="Yoshinaga Y."/>
            <person name="Zwiers L.-H."/>
            <person name="Turgeon B."/>
            <person name="Goodwin S."/>
            <person name="Spatafora J."/>
            <person name="Crous P."/>
            <person name="Grigoriev I."/>
        </authorList>
    </citation>
    <scope>NUCLEOTIDE SEQUENCE</scope>
    <source>
        <strain evidence="2">CBS 133067</strain>
    </source>
</reference>
<feature type="region of interest" description="Disordered" evidence="1">
    <location>
        <begin position="218"/>
        <end position="237"/>
    </location>
</feature>
<gene>
    <name evidence="2" type="ORF">NA57DRAFT_60424</name>
</gene>
<evidence type="ECO:0000256" key="1">
    <source>
        <dbReference type="SAM" id="MobiDB-lite"/>
    </source>
</evidence>